<dbReference type="InterPro" id="IPR036869">
    <property type="entry name" value="J_dom_sf"/>
</dbReference>
<dbReference type="Pfam" id="PF00226">
    <property type="entry name" value="DnaJ"/>
    <property type="match status" value="1"/>
</dbReference>
<feature type="transmembrane region" description="Helical" evidence="1">
    <location>
        <begin position="161"/>
        <end position="180"/>
    </location>
</feature>
<dbReference type="EMBL" id="CADCXU010027887">
    <property type="protein sequence ID" value="CAB0014471.1"/>
    <property type="molecule type" value="Genomic_DNA"/>
</dbReference>
<keyword evidence="1" id="KW-0472">Membrane</keyword>
<evidence type="ECO:0000256" key="1">
    <source>
        <dbReference type="SAM" id="Phobius"/>
    </source>
</evidence>
<feature type="domain" description="J" evidence="2">
    <location>
        <begin position="20"/>
        <end position="82"/>
    </location>
</feature>
<keyword evidence="1" id="KW-1133">Transmembrane helix</keyword>
<sequence length="199" mass="23291">MICFLNINRCYHLSRICLQCHYDTLGISKNATHAEVKSAYYKLSMRHHPDRQDGNREKFEKITDAYKVLGDVQSRKLYDRGAFQGSLNKQKEAPRNYYSQTAAHTRRPDIPSGRNPIYDFDMWSRLHYGATMERRREAKARYDYMKDARSHDVHNKQKDNMVMFMILTTAFITCVTLLFGPGSDDFDKPPPVQRPTNQS</sequence>
<protein>
    <recommendedName>
        <fullName evidence="2">J domain-containing protein</fullName>
    </recommendedName>
</protein>
<evidence type="ECO:0000313" key="3">
    <source>
        <dbReference type="EMBL" id="CAB0014471.1"/>
    </source>
</evidence>
<evidence type="ECO:0000313" key="5">
    <source>
        <dbReference type="Proteomes" id="UP000479000"/>
    </source>
</evidence>
<keyword evidence="1" id="KW-0812">Transmembrane</keyword>
<dbReference type="AlphaFoldDB" id="A0A6H5H9A7"/>
<dbReference type="InterPro" id="IPR053025">
    <property type="entry name" value="Mito_ATP_Synthase-Asso"/>
</dbReference>
<accession>A0A6H5H9A7</accession>
<dbReference type="EMBL" id="CADCXU010027888">
    <property type="protein sequence ID" value="CAB0014473.1"/>
    <property type="molecule type" value="Genomic_DNA"/>
</dbReference>
<dbReference type="Gene3D" id="1.10.287.110">
    <property type="entry name" value="DnaJ domain"/>
    <property type="match status" value="1"/>
</dbReference>
<gene>
    <name evidence="3" type="ORF">NTEN_LOCUS18899</name>
    <name evidence="4" type="ORF">NTEN_LOCUS18901</name>
</gene>
<organism evidence="4 5">
    <name type="scientific">Nesidiocoris tenuis</name>
    <dbReference type="NCBI Taxonomy" id="355587"/>
    <lineage>
        <taxon>Eukaryota</taxon>
        <taxon>Metazoa</taxon>
        <taxon>Ecdysozoa</taxon>
        <taxon>Arthropoda</taxon>
        <taxon>Hexapoda</taxon>
        <taxon>Insecta</taxon>
        <taxon>Pterygota</taxon>
        <taxon>Neoptera</taxon>
        <taxon>Paraneoptera</taxon>
        <taxon>Hemiptera</taxon>
        <taxon>Heteroptera</taxon>
        <taxon>Panheteroptera</taxon>
        <taxon>Cimicomorpha</taxon>
        <taxon>Miridae</taxon>
        <taxon>Dicyphina</taxon>
        <taxon>Nesidiocoris</taxon>
    </lineage>
</organism>
<dbReference type="SMART" id="SM00271">
    <property type="entry name" value="DnaJ"/>
    <property type="match status" value="1"/>
</dbReference>
<dbReference type="InterPro" id="IPR001623">
    <property type="entry name" value="DnaJ_domain"/>
</dbReference>
<name>A0A6H5H9A7_9HEMI</name>
<dbReference type="PROSITE" id="PS50076">
    <property type="entry name" value="DNAJ_2"/>
    <property type="match status" value="1"/>
</dbReference>
<dbReference type="SUPFAM" id="SSF46565">
    <property type="entry name" value="Chaperone J-domain"/>
    <property type="match status" value="1"/>
</dbReference>
<dbReference type="Proteomes" id="UP000479000">
    <property type="component" value="Unassembled WGS sequence"/>
</dbReference>
<dbReference type="OrthoDB" id="291007at2759"/>
<reference evidence="4 5" key="1">
    <citation type="submission" date="2020-02" db="EMBL/GenBank/DDBJ databases">
        <authorList>
            <person name="Ferguson B K."/>
        </authorList>
    </citation>
    <scope>NUCLEOTIDE SEQUENCE [LARGE SCALE GENOMIC DNA]</scope>
</reference>
<proteinExistence type="predicted"/>
<keyword evidence="5" id="KW-1185">Reference proteome</keyword>
<evidence type="ECO:0000259" key="2">
    <source>
        <dbReference type="PROSITE" id="PS50076"/>
    </source>
</evidence>
<dbReference type="CDD" id="cd06257">
    <property type="entry name" value="DnaJ"/>
    <property type="match status" value="1"/>
</dbReference>
<dbReference type="PANTHER" id="PTHR44873">
    <property type="entry name" value="DNAJ HOMOLOG SUBFAMILY C MEMBER 30, MITOCHONDRIAL"/>
    <property type="match status" value="1"/>
</dbReference>
<dbReference type="PANTHER" id="PTHR44873:SF1">
    <property type="entry name" value="DNAJ HOMOLOG SUBFAMILY C MEMBER 30, MITOCHONDRIAL"/>
    <property type="match status" value="1"/>
</dbReference>
<dbReference type="PRINTS" id="PR00625">
    <property type="entry name" value="JDOMAIN"/>
</dbReference>
<evidence type="ECO:0000313" key="4">
    <source>
        <dbReference type="EMBL" id="CAB0014473.1"/>
    </source>
</evidence>